<accession>A0A2D3V2P4</accession>
<evidence type="ECO:0000256" key="1">
    <source>
        <dbReference type="ARBA" id="ARBA00004613"/>
    </source>
</evidence>
<dbReference type="EC" id="3.1.1.73" evidence="2"/>
<dbReference type="GeneID" id="35595900"/>
<feature type="signal peptide" evidence="10">
    <location>
        <begin position="1"/>
        <end position="19"/>
    </location>
</feature>
<dbReference type="InterPro" id="IPR043595">
    <property type="entry name" value="FaeB/C/D"/>
</dbReference>
<dbReference type="Gene3D" id="3.40.50.1820">
    <property type="entry name" value="alpha/beta hydrolase"/>
    <property type="match status" value="1"/>
</dbReference>
<gene>
    <name evidence="11" type="ORF">RCC_00520</name>
</gene>
<dbReference type="GO" id="GO:0030600">
    <property type="term" value="F:feruloyl esterase activity"/>
    <property type="evidence" value="ECO:0007669"/>
    <property type="project" value="UniProtKB-EC"/>
</dbReference>
<dbReference type="GO" id="GO:0045493">
    <property type="term" value="P:xylan catabolic process"/>
    <property type="evidence" value="ECO:0007669"/>
    <property type="project" value="UniProtKB-KW"/>
</dbReference>
<keyword evidence="3" id="KW-0964">Secreted</keyword>
<dbReference type="STRING" id="112498.A0A2D3V2P4"/>
<dbReference type="InterPro" id="IPR029058">
    <property type="entry name" value="AB_hydrolase_fold"/>
</dbReference>
<dbReference type="AlphaFoldDB" id="A0A2D3V2P4"/>
<organism evidence="11 12">
    <name type="scientific">Ramularia collo-cygni</name>
    <dbReference type="NCBI Taxonomy" id="112498"/>
    <lineage>
        <taxon>Eukaryota</taxon>
        <taxon>Fungi</taxon>
        <taxon>Dikarya</taxon>
        <taxon>Ascomycota</taxon>
        <taxon>Pezizomycotina</taxon>
        <taxon>Dothideomycetes</taxon>
        <taxon>Dothideomycetidae</taxon>
        <taxon>Mycosphaerellales</taxon>
        <taxon>Mycosphaerellaceae</taxon>
        <taxon>Ramularia</taxon>
    </lineage>
</organism>
<dbReference type="GO" id="GO:0005576">
    <property type="term" value="C:extracellular region"/>
    <property type="evidence" value="ECO:0007669"/>
    <property type="project" value="UniProtKB-SubCell"/>
</dbReference>
<sequence>MSLLNIAVSVLALLGAANALTKSPGCGRALGTNIRRGGTGQSNSLSITSNGVTRTFLLHIPTNYDVNDARGLVFSFHGRSRTAVSQEALSSFSDPYFNPDLLAVYPQGLGSTPQWQGDPEATTDDVLFTLDLLTYINNNYCVNTEAVYSTGKSNGAGFSLNVLACDPVAVTKFAAFAGAASADYQASMTEANCNPLTVPITCNPGKTRIPILELHGTADDTIPYNGGGRRTQCLPSIPYFMQSWSARNGLGTTNQSTVLIGGNVRREEFGLSQGVLGQTTHYWIKNMGHSWPATIGNSDSATPTFINATSLMYDFFKRYTLPQTSAAWCCAV</sequence>
<name>A0A2D3V2P4_9PEZI</name>
<comment type="subcellular location">
    <subcellularLocation>
        <location evidence="1">Secreted</location>
    </subcellularLocation>
</comment>
<dbReference type="EMBL" id="FJUY01000001">
    <property type="protein sequence ID" value="CZT14543.1"/>
    <property type="molecule type" value="Genomic_DNA"/>
</dbReference>
<evidence type="ECO:0000256" key="4">
    <source>
        <dbReference type="ARBA" id="ARBA00022651"/>
    </source>
</evidence>
<evidence type="ECO:0000256" key="5">
    <source>
        <dbReference type="ARBA" id="ARBA00022729"/>
    </source>
</evidence>
<keyword evidence="12" id="KW-1185">Reference proteome</keyword>
<evidence type="ECO:0000256" key="7">
    <source>
        <dbReference type="ARBA" id="ARBA00023277"/>
    </source>
</evidence>
<keyword evidence="4" id="KW-0858">Xylan degradation</keyword>
<evidence type="ECO:0000256" key="8">
    <source>
        <dbReference type="ARBA" id="ARBA00023326"/>
    </source>
</evidence>
<protein>
    <recommendedName>
        <fullName evidence="2">feruloyl esterase</fullName>
        <ecNumber evidence="2">3.1.1.73</ecNumber>
    </recommendedName>
</protein>
<dbReference type="Proteomes" id="UP000225277">
    <property type="component" value="Unassembled WGS sequence"/>
</dbReference>
<comment type="catalytic activity">
    <reaction evidence="9">
        <text>feruloyl-polysaccharide + H2O = ferulate + polysaccharide.</text>
        <dbReference type="EC" id="3.1.1.73"/>
    </reaction>
</comment>
<proteinExistence type="predicted"/>
<keyword evidence="8" id="KW-0624">Polysaccharide degradation</keyword>
<evidence type="ECO:0000313" key="12">
    <source>
        <dbReference type="Proteomes" id="UP000225277"/>
    </source>
</evidence>
<dbReference type="PANTHER" id="PTHR38050:SF2">
    <property type="entry name" value="FERULOYL ESTERASE C-RELATED"/>
    <property type="match status" value="1"/>
</dbReference>
<evidence type="ECO:0000256" key="6">
    <source>
        <dbReference type="ARBA" id="ARBA00022801"/>
    </source>
</evidence>
<dbReference type="OrthoDB" id="424610at2759"/>
<dbReference type="PANTHER" id="PTHR38050">
    <property type="match status" value="1"/>
</dbReference>
<evidence type="ECO:0000256" key="3">
    <source>
        <dbReference type="ARBA" id="ARBA00022525"/>
    </source>
</evidence>
<evidence type="ECO:0000256" key="9">
    <source>
        <dbReference type="ARBA" id="ARBA00034075"/>
    </source>
</evidence>
<dbReference type="RefSeq" id="XP_023621440.1">
    <property type="nucleotide sequence ID" value="XM_023765672.1"/>
</dbReference>
<reference evidence="11 12" key="1">
    <citation type="submission" date="2016-03" db="EMBL/GenBank/DDBJ databases">
        <authorList>
            <person name="Ploux O."/>
        </authorList>
    </citation>
    <scope>NUCLEOTIDE SEQUENCE [LARGE SCALE GENOMIC DNA]</scope>
    <source>
        <strain evidence="11 12">URUG2</strain>
    </source>
</reference>
<keyword evidence="5 10" id="KW-0732">Signal</keyword>
<keyword evidence="6" id="KW-0378">Hydrolase</keyword>
<dbReference type="SUPFAM" id="SSF53474">
    <property type="entry name" value="alpha/beta-Hydrolases"/>
    <property type="match status" value="1"/>
</dbReference>
<keyword evidence="7" id="KW-0119">Carbohydrate metabolism</keyword>
<evidence type="ECO:0000256" key="2">
    <source>
        <dbReference type="ARBA" id="ARBA00013091"/>
    </source>
</evidence>
<feature type="chain" id="PRO_5013629099" description="feruloyl esterase" evidence="10">
    <location>
        <begin position="20"/>
        <end position="332"/>
    </location>
</feature>
<evidence type="ECO:0000256" key="10">
    <source>
        <dbReference type="SAM" id="SignalP"/>
    </source>
</evidence>
<evidence type="ECO:0000313" key="11">
    <source>
        <dbReference type="EMBL" id="CZT14543.1"/>
    </source>
</evidence>